<evidence type="ECO:0000256" key="1">
    <source>
        <dbReference type="SAM" id="MobiDB-lite"/>
    </source>
</evidence>
<feature type="region of interest" description="Disordered" evidence="1">
    <location>
        <begin position="38"/>
        <end position="60"/>
    </location>
</feature>
<gene>
    <name evidence="2" type="ORF">SCNRRL3882_3338</name>
</gene>
<protein>
    <submittedName>
        <fullName evidence="2">Uncharacterized protein</fullName>
    </submittedName>
</protein>
<dbReference type="OrthoDB" id="4325998at2"/>
<keyword evidence="3" id="KW-1185">Reference proteome</keyword>
<evidence type="ECO:0000313" key="3">
    <source>
        <dbReference type="Proteomes" id="UP000235464"/>
    </source>
</evidence>
<sequence length="296" mass="32120">MDWYPDADEDLLLRTSARFAGGQAAAVAGCRWFRDPQRNDIQGELPGWPPGPVHTPRTTGDRAARRTGRALAFGIPLIANLVANIGGAAGSPFGSGPTTGKPEERENEVDDFPVMWAAPDTLARTVPWQLDPDRRPEGYTTDLVLTSRRLLFLGTRTGTLDKADVLAEYPRVSLAHARRMRFSEVEADVKVTFADGSWIRLFTGNPDSAERLAEILDGTVDALPESDLTPGQRDRVTRFLADLPAGTRPPTFTRLASGIVLVEARVPLKAGQDLHETHSILMGPSGEPAKPQPGDL</sequence>
<organism evidence="2 3">
    <name type="scientific">Streptomyces chartreusis NRRL 3882</name>
    <dbReference type="NCBI Taxonomy" id="1079985"/>
    <lineage>
        <taxon>Bacteria</taxon>
        <taxon>Bacillati</taxon>
        <taxon>Actinomycetota</taxon>
        <taxon>Actinomycetes</taxon>
        <taxon>Kitasatosporales</taxon>
        <taxon>Streptomycetaceae</taxon>
        <taxon>Streptomyces</taxon>
    </lineage>
</organism>
<reference evidence="3" key="1">
    <citation type="submission" date="2017-11" db="EMBL/GenBank/DDBJ databases">
        <authorList>
            <person name="Wibberg D."/>
        </authorList>
    </citation>
    <scope>NUCLEOTIDE SEQUENCE [LARGE SCALE GENOMIC DNA]</scope>
</reference>
<name>A0A2N9B946_STRCX</name>
<dbReference type="Proteomes" id="UP000235464">
    <property type="component" value="Chromosome I"/>
</dbReference>
<dbReference type="EMBL" id="LT963352">
    <property type="protein sequence ID" value="SOR79879.1"/>
    <property type="molecule type" value="Genomic_DNA"/>
</dbReference>
<evidence type="ECO:0000313" key="2">
    <source>
        <dbReference type="EMBL" id="SOR79879.1"/>
    </source>
</evidence>
<proteinExistence type="predicted"/>
<dbReference type="AlphaFoldDB" id="A0A2N9B946"/>
<accession>A0A2N9B946</accession>
<dbReference type="RefSeq" id="WP_010041624.1">
    <property type="nucleotide sequence ID" value="NZ_LT962942.1"/>
</dbReference>